<reference evidence="9 10" key="1">
    <citation type="submission" date="2021-01" db="EMBL/GenBank/DDBJ databases">
        <title>Chryseolinea sp. Jin1 Genome sequencing and assembly.</title>
        <authorList>
            <person name="Kim I."/>
        </authorList>
    </citation>
    <scope>NUCLEOTIDE SEQUENCE [LARGE SCALE GENOMIC DNA]</scope>
    <source>
        <strain evidence="9 10">Jin1</strain>
    </source>
</reference>
<dbReference type="EC" id="7.1.1.-" evidence="7"/>
<evidence type="ECO:0000256" key="1">
    <source>
        <dbReference type="ARBA" id="ARBA00004141"/>
    </source>
</evidence>
<keyword evidence="7" id="KW-1278">Translocase</keyword>
<keyword evidence="10" id="KW-1185">Reference proteome</keyword>
<evidence type="ECO:0000256" key="7">
    <source>
        <dbReference type="HAMAP-Rule" id="MF_01394"/>
    </source>
</evidence>
<feature type="transmembrane region" description="Helical" evidence="7">
    <location>
        <begin position="6"/>
        <end position="30"/>
    </location>
</feature>
<comment type="subcellular location">
    <subcellularLocation>
        <location evidence="7 8">Cell membrane</location>
        <topology evidence="7 8">Multi-pass membrane protein</topology>
    </subcellularLocation>
    <subcellularLocation>
        <location evidence="1">Membrane</location>
        <topology evidence="1">Multi-pass membrane protein</topology>
    </subcellularLocation>
</comment>
<dbReference type="PANTHER" id="PTHR11058">
    <property type="entry name" value="NADH-UBIQUINONE OXIDOREDUCTASE CHAIN 3"/>
    <property type="match status" value="1"/>
</dbReference>
<evidence type="ECO:0000313" key="10">
    <source>
        <dbReference type="Proteomes" id="UP000613030"/>
    </source>
</evidence>
<evidence type="ECO:0000256" key="6">
    <source>
        <dbReference type="ARBA" id="ARBA00023136"/>
    </source>
</evidence>
<accession>A0ABS1L1R2</accession>
<dbReference type="InterPro" id="IPR038430">
    <property type="entry name" value="NDAH_ubi_oxred_su3_sf"/>
</dbReference>
<evidence type="ECO:0000313" key="9">
    <source>
        <dbReference type="EMBL" id="MBL0745378.1"/>
    </source>
</evidence>
<dbReference type="Gene3D" id="1.20.58.1610">
    <property type="entry name" value="NADH:ubiquinone/plastoquinone oxidoreductase, chain 3"/>
    <property type="match status" value="1"/>
</dbReference>
<dbReference type="EMBL" id="JAERRB010000016">
    <property type="protein sequence ID" value="MBL0745378.1"/>
    <property type="molecule type" value="Genomic_DNA"/>
</dbReference>
<dbReference type="Pfam" id="PF00507">
    <property type="entry name" value="Oxidored_q4"/>
    <property type="match status" value="1"/>
</dbReference>
<evidence type="ECO:0000256" key="4">
    <source>
        <dbReference type="ARBA" id="ARBA00022692"/>
    </source>
</evidence>
<dbReference type="InterPro" id="IPR023043">
    <property type="entry name" value="NAD(P)H_OxRDtase_bac/plastid"/>
</dbReference>
<keyword evidence="6 7" id="KW-0472">Membrane</keyword>
<feature type="transmembrane region" description="Helical" evidence="7">
    <location>
        <begin position="105"/>
        <end position="126"/>
    </location>
</feature>
<keyword evidence="4 7" id="KW-0812">Transmembrane</keyword>
<evidence type="ECO:0000256" key="8">
    <source>
        <dbReference type="RuleBase" id="RU003639"/>
    </source>
</evidence>
<keyword evidence="5 7" id="KW-1133">Transmembrane helix</keyword>
<keyword evidence="7 8" id="KW-0874">Quinone</keyword>
<comment type="function">
    <text evidence="7">NDH-1 shuttles electrons from NADH, via FMN and iron-sulfur (Fe-S) centers, to quinones in the respiratory chain. The immediate electron acceptor for the enzyme in this species is believed to be a menaquinone. Couples the redox reaction to proton translocation (for every two electrons transferred, four hydrogen ions are translocated across the cytoplasmic membrane), and thus conserves the redox energy in a proton gradient.</text>
</comment>
<dbReference type="HAMAP" id="MF_01394">
    <property type="entry name" value="NDH1_NuoA"/>
    <property type="match status" value="1"/>
</dbReference>
<comment type="similarity">
    <text evidence="2 7 8">Belongs to the complex I subunit 3 family.</text>
</comment>
<comment type="catalytic activity">
    <reaction evidence="7 8">
        <text>a quinone + NADH + 5 H(+)(in) = a quinol + NAD(+) + 4 H(+)(out)</text>
        <dbReference type="Rhea" id="RHEA:57888"/>
        <dbReference type="ChEBI" id="CHEBI:15378"/>
        <dbReference type="ChEBI" id="CHEBI:24646"/>
        <dbReference type="ChEBI" id="CHEBI:57540"/>
        <dbReference type="ChEBI" id="CHEBI:57945"/>
        <dbReference type="ChEBI" id="CHEBI:132124"/>
    </reaction>
</comment>
<gene>
    <name evidence="7" type="primary">nuoA</name>
    <name evidence="9" type="ORF">JI741_29370</name>
</gene>
<dbReference type="InterPro" id="IPR000440">
    <property type="entry name" value="NADH_UbQ/plastoQ_OxRdtase_su3"/>
</dbReference>
<evidence type="ECO:0000256" key="2">
    <source>
        <dbReference type="ARBA" id="ARBA00008472"/>
    </source>
</evidence>
<keyword evidence="7 8" id="KW-0520">NAD</keyword>
<feature type="transmembrane region" description="Helical" evidence="7">
    <location>
        <begin position="65"/>
        <end position="85"/>
    </location>
</feature>
<dbReference type="PANTHER" id="PTHR11058:SF9">
    <property type="entry name" value="NADH-UBIQUINONE OXIDOREDUCTASE CHAIN 3"/>
    <property type="match status" value="1"/>
</dbReference>
<keyword evidence="7" id="KW-1003">Cell membrane</keyword>
<organism evidence="9 10">
    <name type="scientific">Chryseolinea lacunae</name>
    <dbReference type="NCBI Taxonomy" id="2801331"/>
    <lineage>
        <taxon>Bacteria</taxon>
        <taxon>Pseudomonadati</taxon>
        <taxon>Bacteroidota</taxon>
        <taxon>Cytophagia</taxon>
        <taxon>Cytophagales</taxon>
        <taxon>Fulvivirgaceae</taxon>
        <taxon>Chryseolinea</taxon>
    </lineage>
</organism>
<dbReference type="RefSeq" id="WP_202015785.1">
    <property type="nucleotide sequence ID" value="NZ_JAERRB010000016.1"/>
</dbReference>
<protein>
    <recommendedName>
        <fullName evidence="7">NADH-quinone oxidoreductase subunit A</fullName>
        <ecNumber evidence="7">7.1.1.-</ecNumber>
    </recommendedName>
    <alternativeName>
        <fullName evidence="7">NADH dehydrogenase I subunit A</fullName>
    </alternativeName>
    <alternativeName>
        <fullName evidence="7">NDH-1 subunit A</fullName>
    </alternativeName>
    <alternativeName>
        <fullName evidence="7">NUO1</fullName>
    </alternativeName>
</protein>
<keyword evidence="3 7" id="KW-0813">Transport</keyword>
<evidence type="ECO:0000256" key="5">
    <source>
        <dbReference type="ARBA" id="ARBA00022989"/>
    </source>
</evidence>
<proteinExistence type="inferred from homology"/>
<name>A0ABS1L1R2_9BACT</name>
<evidence type="ECO:0000256" key="3">
    <source>
        <dbReference type="ARBA" id="ARBA00022448"/>
    </source>
</evidence>
<comment type="subunit">
    <text evidence="7">NDH-1 is composed of 14 different subunits. Subunits NuoA, H, J, K, L, M, N constitute the membrane sector of the complex.</text>
</comment>
<comment type="caution">
    <text evidence="9">The sequence shown here is derived from an EMBL/GenBank/DDBJ whole genome shotgun (WGS) entry which is preliminary data.</text>
</comment>
<sequence>MDRQPYWSAFGEILLYLMAGVVFVLVTLLVSRAIRPHRPNAEKLTTYESGEEPVSSPWSQFNLRFYVVALIFLLFEVEIVFLFPWSTVFANKTLQAETNGAWGWFAMGEMLVFIAVLALGLAYAWVNGHLDWVKPEPTPTAFESKVPKALYDAVNEKYKKHEKPS</sequence>
<dbReference type="Proteomes" id="UP000613030">
    <property type="component" value="Unassembled WGS sequence"/>
</dbReference>